<keyword evidence="7" id="KW-1185">Reference proteome</keyword>
<dbReference type="Gene3D" id="3.30.70.330">
    <property type="match status" value="1"/>
</dbReference>
<reference evidence="6" key="1">
    <citation type="submission" date="2020-03" db="EMBL/GenBank/DDBJ databases">
        <title>Site-based positive gene gene selection in Geosmithia morbida across the United States reveals a broad range of putative effectors and factors for local host and environmental adapation.</title>
        <authorList>
            <person name="Onufrak A."/>
            <person name="Murdoch R.W."/>
            <person name="Gazis R."/>
            <person name="Huff M."/>
            <person name="Staton M."/>
            <person name="Klingeman W."/>
            <person name="Hadziabdic D."/>
        </authorList>
    </citation>
    <scope>NUCLEOTIDE SEQUENCE</scope>
    <source>
        <strain evidence="6">1262</strain>
    </source>
</reference>
<evidence type="ECO:0000313" key="6">
    <source>
        <dbReference type="EMBL" id="KAF4126539.1"/>
    </source>
</evidence>
<dbReference type="GO" id="GO:0005762">
    <property type="term" value="C:mitochondrial large ribosomal subunit"/>
    <property type="evidence" value="ECO:0007669"/>
    <property type="project" value="TreeGrafter"/>
</dbReference>
<dbReference type="AlphaFoldDB" id="A0A9P4Z4K0"/>
<dbReference type="PANTHER" id="PTHR12059:SF5">
    <property type="entry name" value="LARGE RIBOSOMAL SUBUNIT PROTEIN UL23M"/>
    <property type="match status" value="1"/>
</dbReference>
<feature type="compositionally biased region" description="Low complexity" evidence="5">
    <location>
        <begin position="203"/>
        <end position="212"/>
    </location>
</feature>
<evidence type="ECO:0000256" key="3">
    <source>
        <dbReference type="ARBA" id="ARBA00023274"/>
    </source>
</evidence>
<dbReference type="RefSeq" id="XP_035325191.1">
    <property type="nucleotide sequence ID" value="XM_035462261.1"/>
</dbReference>
<dbReference type="SUPFAM" id="SSF54189">
    <property type="entry name" value="Ribosomal proteins S24e, L23 and L15e"/>
    <property type="match status" value="1"/>
</dbReference>
<evidence type="ECO:0000256" key="4">
    <source>
        <dbReference type="ARBA" id="ARBA00039977"/>
    </source>
</evidence>
<dbReference type="InterPro" id="IPR012678">
    <property type="entry name" value="Ribosomal_uL23/eL15/eS24_sf"/>
</dbReference>
<dbReference type="GO" id="GO:0003735">
    <property type="term" value="F:structural constituent of ribosome"/>
    <property type="evidence" value="ECO:0007669"/>
    <property type="project" value="InterPro"/>
</dbReference>
<dbReference type="InterPro" id="IPR013025">
    <property type="entry name" value="Ribosomal_uL23-like"/>
</dbReference>
<keyword evidence="3" id="KW-0687">Ribonucleoprotein</keyword>
<dbReference type="EMBL" id="JAANYQ010000001">
    <property type="protein sequence ID" value="KAF4126539.1"/>
    <property type="molecule type" value="Genomic_DNA"/>
</dbReference>
<dbReference type="GO" id="GO:0032543">
    <property type="term" value="P:mitochondrial translation"/>
    <property type="evidence" value="ECO:0007669"/>
    <property type="project" value="TreeGrafter"/>
</dbReference>
<dbReference type="GeneID" id="55966505"/>
<dbReference type="InterPro" id="IPR012677">
    <property type="entry name" value="Nucleotide-bd_a/b_plait_sf"/>
</dbReference>
<keyword evidence="2 6" id="KW-0689">Ribosomal protein</keyword>
<dbReference type="Pfam" id="PF00276">
    <property type="entry name" value="Ribosomal_L23"/>
    <property type="match status" value="1"/>
</dbReference>
<comment type="similarity">
    <text evidence="1">Belongs to the universal ribosomal protein uL23 family.</text>
</comment>
<organism evidence="6 7">
    <name type="scientific">Geosmithia morbida</name>
    <dbReference type="NCBI Taxonomy" id="1094350"/>
    <lineage>
        <taxon>Eukaryota</taxon>
        <taxon>Fungi</taxon>
        <taxon>Dikarya</taxon>
        <taxon>Ascomycota</taxon>
        <taxon>Pezizomycotina</taxon>
        <taxon>Sordariomycetes</taxon>
        <taxon>Hypocreomycetidae</taxon>
        <taxon>Hypocreales</taxon>
        <taxon>Bionectriaceae</taxon>
        <taxon>Geosmithia</taxon>
    </lineage>
</organism>
<feature type="region of interest" description="Disordered" evidence="5">
    <location>
        <begin position="194"/>
        <end position="218"/>
    </location>
</feature>
<evidence type="ECO:0000256" key="5">
    <source>
        <dbReference type="SAM" id="MobiDB-lite"/>
    </source>
</evidence>
<gene>
    <name evidence="6" type="ORF">GMORB2_0275</name>
</gene>
<evidence type="ECO:0000313" key="7">
    <source>
        <dbReference type="Proteomes" id="UP000749293"/>
    </source>
</evidence>
<comment type="caution">
    <text evidence="6">The sequence shown here is derived from an EMBL/GenBank/DDBJ whole genome shotgun (WGS) entry which is preliminary data.</text>
</comment>
<dbReference type="OrthoDB" id="275582at2759"/>
<accession>A0A9P4Z4K0</accession>
<proteinExistence type="inferred from homology"/>
<protein>
    <recommendedName>
        <fullName evidence="4">Large ribosomal subunit protein uL23m</fullName>
    </recommendedName>
</protein>
<evidence type="ECO:0000256" key="2">
    <source>
        <dbReference type="ARBA" id="ARBA00022980"/>
    </source>
</evidence>
<dbReference type="Proteomes" id="UP000749293">
    <property type="component" value="Unassembled WGS sequence"/>
</dbReference>
<sequence length="218" mass="25367">MAEVAKAAARQLPGFKLGRKQVFLPDHVITFLRKEHLPPNEACFQVPLRWTKFDLRDYLWNLYGVEVRKVRSYVKELPLAQRAGLPNSWYRPQSKKIMTVELAKPFQWPELPDNKRPWNKEMWDMRQELMEERQQANVDFQRGNIPLESSKPESRDRKELRELAKKMLSGEIAWSNNVELDPKWKSIVTKAKGEAGLKEEATVEAAAEPAAPETKDKT</sequence>
<evidence type="ECO:0000256" key="1">
    <source>
        <dbReference type="ARBA" id="ARBA00006700"/>
    </source>
</evidence>
<name>A0A9P4Z4K0_9HYPO</name>
<dbReference type="PANTHER" id="PTHR12059">
    <property type="entry name" value="RIBOSOMAL PROTEIN L23-RELATED"/>
    <property type="match status" value="1"/>
</dbReference>